<dbReference type="GO" id="GO:0016740">
    <property type="term" value="F:transferase activity"/>
    <property type="evidence" value="ECO:0007669"/>
    <property type="project" value="UniProtKB-KW"/>
</dbReference>
<sequence length="444" mass="49573">MALMAQDTTPLVLNVTRGEPKLVCPAEPTPRELKPLSEIDDQEGLRFHMPATMFYRADSSMHGKDPVKVVKDGLAKALVFFYPYAGRLVEGPNRKLVVDCTGEGVPFIEAEANATLEDFGDEIHPPFPLEELLYDIPGTNRMLGTPLLIIQVTRLKCGGFILALRANHTLSDGTGIMHLMNTVGEMGRGLATPSIRPIWDRERLFARESPKISFPHPEYDQHETNHHSNNGQLNLVQQSFLFGPTELAALRRHVPPHTKQFSTFDILSASLWRCRTIALGLNPKDEVRLLFAVNARNKFDPPLEKGYYGNACAFPAVCANAGDICTNKVGYILELIRNTKNNVNEEYMRSIMDLMVTKNRPHFTVHQTYVVSDLRHLGFADVDFGWGKPIYGGPASNGSVPDASFFISFKNKKGETMVMVPISLPPTSMDDFVKELQDMLRAHP</sequence>
<reference evidence="3" key="2">
    <citation type="submission" date="2021-03" db="UniProtKB">
        <authorList>
            <consortium name="EnsemblPlants"/>
        </authorList>
    </citation>
    <scope>IDENTIFICATION</scope>
</reference>
<dbReference type="Proteomes" id="UP000596660">
    <property type="component" value="Unplaced"/>
</dbReference>
<keyword evidence="4" id="KW-1185">Reference proteome</keyword>
<dbReference type="Gene3D" id="3.30.559.10">
    <property type="entry name" value="Chloramphenicol acetyltransferase-like domain"/>
    <property type="match status" value="2"/>
</dbReference>
<protein>
    <recommendedName>
        <fullName evidence="5">Benzyl alcohol O-benzoyltransferase</fullName>
    </recommendedName>
</protein>
<evidence type="ECO:0000313" key="4">
    <source>
        <dbReference type="Proteomes" id="UP000596660"/>
    </source>
</evidence>
<evidence type="ECO:0000313" key="3">
    <source>
        <dbReference type="EnsemblPlants" id="AUR62029165-RA:cds"/>
    </source>
</evidence>
<dbReference type="AlphaFoldDB" id="A0A803MGR3"/>
<dbReference type="OMA" id="GLSQFMI"/>
<evidence type="ECO:0000256" key="2">
    <source>
        <dbReference type="ARBA" id="ARBA00022679"/>
    </source>
</evidence>
<comment type="similarity">
    <text evidence="1">Belongs to the plant acyltransferase family.</text>
</comment>
<keyword evidence="2" id="KW-0808">Transferase</keyword>
<dbReference type="OrthoDB" id="1483986at2759"/>
<organism evidence="3 4">
    <name type="scientific">Chenopodium quinoa</name>
    <name type="common">Quinoa</name>
    <dbReference type="NCBI Taxonomy" id="63459"/>
    <lineage>
        <taxon>Eukaryota</taxon>
        <taxon>Viridiplantae</taxon>
        <taxon>Streptophyta</taxon>
        <taxon>Embryophyta</taxon>
        <taxon>Tracheophyta</taxon>
        <taxon>Spermatophyta</taxon>
        <taxon>Magnoliopsida</taxon>
        <taxon>eudicotyledons</taxon>
        <taxon>Gunneridae</taxon>
        <taxon>Pentapetalae</taxon>
        <taxon>Caryophyllales</taxon>
        <taxon>Chenopodiaceae</taxon>
        <taxon>Chenopodioideae</taxon>
        <taxon>Atripliceae</taxon>
        <taxon>Chenopodium</taxon>
    </lineage>
</organism>
<dbReference type="SMR" id="A0A803MGR3"/>
<evidence type="ECO:0000256" key="1">
    <source>
        <dbReference type="ARBA" id="ARBA00009861"/>
    </source>
</evidence>
<dbReference type="EnsemblPlants" id="AUR62029165-RA">
    <property type="protein sequence ID" value="AUR62029165-RA:cds"/>
    <property type="gene ID" value="AUR62029165"/>
</dbReference>
<dbReference type="Pfam" id="PF02458">
    <property type="entry name" value="Transferase"/>
    <property type="match status" value="1"/>
</dbReference>
<dbReference type="InterPro" id="IPR050898">
    <property type="entry name" value="Plant_acyltransferase"/>
</dbReference>
<dbReference type="PANTHER" id="PTHR31147:SF66">
    <property type="entry name" value="OS05G0315700 PROTEIN"/>
    <property type="match status" value="1"/>
</dbReference>
<dbReference type="GeneID" id="110730883"/>
<name>A0A803MGR3_CHEQI</name>
<gene>
    <name evidence="3" type="primary">LOC110730883</name>
</gene>
<dbReference type="RefSeq" id="XP_021766403.1">
    <property type="nucleotide sequence ID" value="XM_021910711.1"/>
</dbReference>
<dbReference type="PANTHER" id="PTHR31147">
    <property type="entry name" value="ACYL TRANSFERASE 4"/>
    <property type="match status" value="1"/>
</dbReference>
<dbReference type="Gramene" id="AUR62029165-RA">
    <property type="protein sequence ID" value="AUR62029165-RA:cds"/>
    <property type="gene ID" value="AUR62029165"/>
</dbReference>
<reference evidence="3" key="1">
    <citation type="journal article" date="2017" name="Nature">
        <title>The genome of Chenopodium quinoa.</title>
        <authorList>
            <person name="Jarvis D.E."/>
            <person name="Ho Y.S."/>
            <person name="Lightfoot D.J."/>
            <person name="Schmoeckel S.M."/>
            <person name="Li B."/>
            <person name="Borm T.J.A."/>
            <person name="Ohyanagi H."/>
            <person name="Mineta K."/>
            <person name="Michell C.T."/>
            <person name="Saber N."/>
            <person name="Kharbatia N.M."/>
            <person name="Rupper R.R."/>
            <person name="Sharp A.R."/>
            <person name="Dally N."/>
            <person name="Boughton B.A."/>
            <person name="Woo Y.H."/>
            <person name="Gao G."/>
            <person name="Schijlen E.G.W.M."/>
            <person name="Guo X."/>
            <person name="Momin A.A."/>
            <person name="Negrao S."/>
            <person name="Al-Babili S."/>
            <person name="Gehring C."/>
            <person name="Roessner U."/>
            <person name="Jung C."/>
            <person name="Murphy K."/>
            <person name="Arold S.T."/>
            <person name="Gojobori T."/>
            <person name="van der Linden C.G."/>
            <person name="van Loo E.N."/>
            <person name="Jellen E.N."/>
            <person name="Maughan P.J."/>
            <person name="Tester M."/>
        </authorList>
    </citation>
    <scope>NUCLEOTIDE SEQUENCE [LARGE SCALE GENOMIC DNA]</scope>
    <source>
        <strain evidence="3">cv. PI 614886</strain>
    </source>
</reference>
<evidence type="ECO:0008006" key="5">
    <source>
        <dbReference type="Google" id="ProtNLM"/>
    </source>
</evidence>
<accession>A0A803MGR3</accession>
<proteinExistence type="inferred from homology"/>
<dbReference type="KEGG" id="cqi:110730883"/>
<dbReference type="InterPro" id="IPR023213">
    <property type="entry name" value="CAT-like_dom_sf"/>
</dbReference>